<dbReference type="EMBL" id="JAGKQH010000012">
    <property type="protein sequence ID" value="KAG6585986.1"/>
    <property type="molecule type" value="Genomic_DNA"/>
</dbReference>
<keyword evidence="2" id="KW-0067">ATP-binding</keyword>
<comment type="caution">
    <text evidence="4">The sequence shown here is derived from an EMBL/GenBank/DDBJ whole genome shotgun (WGS) entry which is preliminary data.</text>
</comment>
<accession>A0AAV6MSE4</accession>
<dbReference type="Proteomes" id="UP000685013">
    <property type="component" value="Chromosome 12"/>
</dbReference>
<evidence type="ECO:0000256" key="2">
    <source>
        <dbReference type="ARBA" id="ARBA00022840"/>
    </source>
</evidence>
<evidence type="ECO:0000256" key="1">
    <source>
        <dbReference type="ARBA" id="ARBA00022741"/>
    </source>
</evidence>
<dbReference type="InterPro" id="IPR001245">
    <property type="entry name" value="Ser-Thr/Tyr_kinase_cat_dom"/>
</dbReference>
<evidence type="ECO:0000259" key="3">
    <source>
        <dbReference type="Pfam" id="PF07714"/>
    </source>
</evidence>
<keyword evidence="5" id="KW-1185">Reference proteome</keyword>
<dbReference type="GO" id="GO:0005524">
    <property type="term" value="F:ATP binding"/>
    <property type="evidence" value="ECO:0007669"/>
    <property type="project" value="UniProtKB-KW"/>
</dbReference>
<evidence type="ECO:0000313" key="4">
    <source>
        <dbReference type="EMBL" id="KAG6585986.1"/>
    </source>
</evidence>
<reference evidence="4 5" key="1">
    <citation type="journal article" date="2021" name="Hortic Res">
        <title>The domestication of Cucurbita argyrosperma as revealed by the genome of its wild relative.</title>
        <authorList>
            <person name="Barrera-Redondo J."/>
            <person name="Sanchez-de la Vega G."/>
            <person name="Aguirre-Liguori J.A."/>
            <person name="Castellanos-Morales G."/>
            <person name="Gutierrez-Guerrero Y.T."/>
            <person name="Aguirre-Dugua X."/>
            <person name="Aguirre-Planter E."/>
            <person name="Tenaillon M.I."/>
            <person name="Lira-Saade R."/>
            <person name="Eguiarte L.E."/>
        </authorList>
    </citation>
    <scope>NUCLEOTIDE SEQUENCE [LARGE SCALE GENOMIC DNA]</scope>
    <source>
        <strain evidence="4">JBR-2021</strain>
    </source>
</reference>
<gene>
    <name evidence="4" type="primary">LECRKS6</name>
    <name evidence="4" type="ORF">SDJN03_18719</name>
</gene>
<dbReference type="AlphaFoldDB" id="A0AAV6MSE4"/>
<feature type="non-terminal residue" evidence="4">
    <location>
        <position position="1"/>
    </location>
</feature>
<keyword evidence="4" id="KW-0808">Transferase</keyword>
<sequence>MGYPGPEYLYSGIPTEKTDVYSFGVVVLEVATGRRPLDYNGIVVVDWFEGVEMERMLMMGLSCVHPQKKEIVNLGGDRPSLDDALYMTQPNLAKTCSGKATHINITSNGFQYGVFVAVGIRHG</sequence>
<proteinExistence type="predicted"/>
<organism evidence="4 5">
    <name type="scientific">Cucurbita argyrosperma subsp. sororia</name>
    <dbReference type="NCBI Taxonomy" id="37648"/>
    <lineage>
        <taxon>Eukaryota</taxon>
        <taxon>Viridiplantae</taxon>
        <taxon>Streptophyta</taxon>
        <taxon>Embryophyta</taxon>
        <taxon>Tracheophyta</taxon>
        <taxon>Spermatophyta</taxon>
        <taxon>Magnoliopsida</taxon>
        <taxon>eudicotyledons</taxon>
        <taxon>Gunneridae</taxon>
        <taxon>Pentapetalae</taxon>
        <taxon>rosids</taxon>
        <taxon>fabids</taxon>
        <taxon>Cucurbitales</taxon>
        <taxon>Cucurbitaceae</taxon>
        <taxon>Cucurbiteae</taxon>
        <taxon>Cucurbita</taxon>
    </lineage>
</organism>
<dbReference type="Pfam" id="PF07714">
    <property type="entry name" value="PK_Tyr_Ser-Thr"/>
    <property type="match status" value="1"/>
</dbReference>
<protein>
    <submittedName>
        <fullName evidence="4">L-type lectin-domain containing receptor kinase S.6</fullName>
    </submittedName>
</protein>
<evidence type="ECO:0000313" key="5">
    <source>
        <dbReference type="Proteomes" id="UP000685013"/>
    </source>
</evidence>
<dbReference type="GO" id="GO:0004672">
    <property type="term" value="F:protein kinase activity"/>
    <property type="evidence" value="ECO:0007669"/>
    <property type="project" value="InterPro"/>
</dbReference>
<feature type="domain" description="Serine-threonine/tyrosine-protein kinase catalytic" evidence="3">
    <location>
        <begin position="5"/>
        <end position="58"/>
    </location>
</feature>
<name>A0AAV6MSE4_9ROSI</name>
<keyword evidence="1" id="KW-0547">Nucleotide-binding</keyword>
<keyword evidence="4" id="KW-0418">Kinase</keyword>
<dbReference type="InterPro" id="IPR050528">
    <property type="entry name" value="L-type_Lectin-RKs"/>
</dbReference>
<dbReference type="PANTHER" id="PTHR27007">
    <property type="match status" value="1"/>
</dbReference>
<keyword evidence="4" id="KW-0675">Receptor</keyword>